<dbReference type="Pfam" id="PF04205">
    <property type="entry name" value="FMN_bind"/>
    <property type="match status" value="1"/>
</dbReference>
<dbReference type="InterPro" id="IPR010209">
    <property type="entry name" value="Ion_transpt_RnfG/RsxG"/>
</dbReference>
<keyword evidence="2 6" id="KW-0597">Phosphoprotein</keyword>
<dbReference type="NCBIfam" id="TIGR01947">
    <property type="entry name" value="rnfG"/>
    <property type="match status" value="1"/>
</dbReference>
<feature type="chain" id="PRO_5039230067" description="Ion-translocating oxidoreductase complex subunit G" evidence="7">
    <location>
        <begin position="22"/>
        <end position="188"/>
    </location>
</feature>
<dbReference type="PANTHER" id="PTHR36118:SF1">
    <property type="entry name" value="ION-TRANSLOCATING OXIDOREDUCTASE COMPLEX SUBUNIT G"/>
    <property type="match status" value="1"/>
</dbReference>
<comment type="similarity">
    <text evidence="6">Belongs to the RnfG family.</text>
</comment>
<feature type="modified residue" description="FMN phosphoryl threonine" evidence="6">
    <location>
        <position position="165"/>
    </location>
</feature>
<feature type="domain" description="FMN-binding" evidence="8">
    <location>
        <begin position="93"/>
        <end position="182"/>
    </location>
</feature>
<keyword evidence="6" id="KW-0812">Transmembrane</keyword>
<evidence type="ECO:0000256" key="6">
    <source>
        <dbReference type="HAMAP-Rule" id="MF_00479"/>
    </source>
</evidence>
<evidence type="ECO:0000259" key="8">
    <source>
        <dbReference type="SMART" id="SM00900"/>
    </source>
</evidence>
<evidence type="ECO:0000313" key="10">
    <source>
        <dbReference type="Proteomes" id="UP000243494"/>
    </source>
</evidence>
<dbReference type="PIRSF" id="PIRSF006091">
    <property type="entry name" value="E_trnsport_RnfG"/>
    <property type="match status" value="1"/>
</dbReference>
<keyword evidence="5 6" id="KW-0249">Electron transport</keyword>
<dbReference type="GO" id="GO:0010181">
    <property type="term" value="F:FMN binding"/>
    <property type="evidence" value="ECO:0007669"/>
    <property type="project" value="InterPro"/>
</dbReference>
<evidence type="ECO:0000256" key="5">
    <source>
        <dbReference type="ARBA" id="ARBA00022982"/>
    </source>
</evidence>
<dbReference type="EC" id="7.-.-.-" evidence="6"/>
<dbReference type="SMART" id="SM00900">
    <property type="entry name" value="FMN_bind"/>
    <property type="match status" value="1"/>
</dbReference>
<keyword evidence="1 6" id="KW-0813">Transport</keyword>
<dbReference type="GO" id="GO:0009055">
    <property type="term" value="F:electron transfer activity"/>
    <property type="evidence" value="ECO:0007669"/>
    <property type="project" value="InterPro"/>
</dbReference>
<dbReference type="OrthoDB" id="9794010at2"/>
<evidence type="ECO:0000256" key="1">
    <source>
        <dbReference type="ARBA" id="ARBA00022448"/>
    </source>
</evidence>
<comment type="subcellular location">
    <subcellularLocation>
        <location evidence="6">Cell membrane</location>
        <topology evidence="6">Single-pass membrane protein</topology>
    </subcellularLocation>
</comment>
<organism evidence="9 10">
    <name type="scientific">Romboutsia maritimum</name>
    <dbReference type="NCBI Taxonomy" id="2020948"/>
    <lineage>
        <taxon>Bacteria</taxon>
        <taxon>Bacillati</taxon>
        <taxon>Bacillota</taxon>
        <taxon>Clostridia</taxon>
        <taxon>Peptostreptococcales</taxon>
        <taxon>Peptostreptococcaceae</taxon>
        <taxon>Romboutsia</taxon>
    </lineage>
</organism>
<evidence type="ECO:0000256" key="3">
    <source>
        <dbReference type="ARBA" id="ARBA00022630"/>
    </source>
</evidence>
<dbReference type="GO" id="GO:0005886">
    <property type="term" value="C:plasma membrane"/>
    <property type="evidence" value="ECO:0007669"/>
    <property type="project" value="UniProtKB-SubCell"/>
</dbReference>
<gene>
    <name evidence="6" type="primary">rnfG</name>
    <name evidence="9" type="ORF">CHF27_005555</name>
</gene>
<feature type="signal peptide" evidence="7">
    <location>
        <begin position="1"/>
        <end position="21"/>
    </location>
</feature>
<evidence type="ECO:0000313" key="9">
    <source>
        <dbReference type="EMBL" id="RDY24049.1"/>
    </source>
</evidence>
<reference evidence="9 10" key="1">
    <citation type="journal article" date="2017" name="Genome Announc.">
        <title>Draft Genome Sequence of Romboutsia maritimum sp. nov. Strain CCRI-22766(T), Isolated from Coastal Estuarine Mud.</title>
        <authorList>
            <person name="Maheux A.F."/>
            <person name="Boudreau D.K."/>
            <person name="Berube E."/>
            <person name="Boissinot M."/>
            <person name="Raymond F."/>
            <person name="Brodeur S."/>
            <person name="Corbeil J."/>
            <person name="Brightwell G."/>
            <person name="Broda D."/>
            <person name="Omar R.F."/>
            <person name="Bergeron M.G."/>
        </authorList>
    </citation>
    <scope>NUCLEOTIDE SEQUENCE [LARGE SCALE GENOMIC DNA]</scope>
    <source>
        <strain evidence="9 10">CCRI-22766</strain>
    </source>
</reference>
<comment type="function">
    <text evidence="6">Part of a membrane-bound complex that couples electron transfer with translocation of ions across the membrane.</text>
</comment>
<dbReference type="RefSeq" id="WP_095405689.1">
    <property type="nucleotide sequence ID" value="NZ_NOJZ02000006.1"/>
</dbReference>
<evidence type="ECO:0000256" key="4">
    <source>
        <dbReference type="ARBA" id="ARBA00022643"/>
    </source>
</evidence>
<dbReference type="EMBL" id="NOJZ02000006">
    <property type="protein sequence ID" value="RDY24049.1"/>
    <property type="molecule type" value="Genomic_DNA"/>
</dbReference>
<keyword evidence="6" id="KW-1278">Translocase</keyword>
<dbReference type="HAMAP" id="MF_00479">
    <property type="entry name" value="RsxG_RnfG"/>
    <property type="match status" value="1"/>
</dbReference>
<comment type="subunit">
    <text evidence="6">The complex is composed of six subunits: RnfA, RnfB, RnfC, RnfD, RnfE and RnfG.</text>
</comment>
<protein>
    <recommendedName>
        <fullName evidence="6">Ion-translocating oxidoreductase complex subunit G</fullName>
        <ecNumber evidence="6">7.-.-.-</ecNumber>
    </recommendedName>
    <alternativeName>
        <fullName evidence="6">Rnf electron transport complex subunit G</fullName>
    </alternativeName>
</protein>
<dbReference type="AlphaFoldDB" id="A0A371IUA5"/>
<dbReference type="Proteomes" id="UP000243494">
    <property type="component" value="Unassembled WGS sequence"/>
</dbReference>
<sequence>MNNIIKLGLNLFIICAVAALALGATNQITAPVIEQRNIQANNESRQKVLPEATEFKKINEGDYENIDNLIEEVYEGADGSSVVGYTIKVLPKGYGGKIEIIVGISNDGKITGIKTGNMSETPGLGAKASEPQFSDQFKDKEAKKLNLVKGSTSGEDEIQAISGATITSAAVTKGVNTAIQVYNSSLNK</sequence>
<proteinExistence type="inferred from homology"/>
<keyword evidence="10" id="KW-1185">Reference proteome</keyword>
<accession>A0A371IUA5</accession>
<comment type="caution">
    <text evidence="9">The sequence shown here is derived from an EMBL/GenBank/DDBJ whole genome shotgun (WGS) entry which is preliminary data.</text>
</comment>
<keyword evidence="6" id="KW-1133">Transmembrane helix</keyword>
<keyword evidence="6" id="KW-1003">Cell membrane</keyword>
<evidence type="ECO:0000256" key="2">
    <source>
        <dbReference type="ARBA" id="ARBA00022553"/>
    </source>
</evidence>
<keyword evidence="4 6" id="KW-0288">FMN</keyword>
<dbReference type="GO" id="GO:0022900">
    <property type="term" value="P:electron transport chain"/>
    <property type="evidence" value="ECO:0007669"/>
    <property type="project" value="UniProtKB-UniRule"/>
</dbReference>
<evidence type="ECO:0000256" key="7">
    <source>
        <dbReference type="SAM" id="SignalP"/>
    </source>
</evidence>
<keyword evidence="3 6" id="KW-0285">Flavoprotein</keyword>
<dbReference type="PANTHER" id="PTHR36118">
    <property type="entry name" value="ION-TRANSLOCATING OXIDOREDUCTASE COMPLEX SUBUNIT G"/>
    <property type="match status" value="1"/>
</dbReference>
<keyword evidence="6" id="KW-0472">Membrane</keyword>
<name>A0A371IUA5_9FIRM</name>
<dbReference type="InterPro" id="IPR007329">
    <property type="entry name" value="FMN-bd"/>
</dbReference>
<comment type="cofactor">
    <cofactor evidence="6">
        <name>FMN</name>
        <dbReference type="ChEBI" id="CHEBI:58210"/>
    </cofactor>
</comment>
<keyword evidence="7" id="KW-0732">Signal</keyword>